<dbReference type="PANTHER" id="PTHR10142:SF0">
    <property type="entry name" value="DNA REPAIR PROTEIN COMPLEMENTING XP-A CELLS"/>
    <property type="match status" value="1"/>
</dbReference>
<evidence type="ECO:0000313" key="2">
    <source>
        <dbReference type="EMBL" id="PWN25091.1"/>
    </source>
</evidence>
<gene>
    <name evidence="2" type="ORF">BDZ90DRAFT_77365</name>
</gene>
<organism evidence="2 3">
    <name type="scientific">Jaminaea rosea</name>
    <dbReference type="NCBI Taxonomy" id="1569628"/>
    <lineage>
        <taxon>Eukaryota</taxon>
        <taxon>Fungi</taxon>
        <taxon>Dikarya</taxon>
        <taxon>Basidiomycota</taxon>
        <taxon>Ustilaginomycotina</taxon>
        <taxon>Exobasidiomycetes</taxon>
        <taxon>Microstromatales</taxon>
        <taxon>Microstromatales incertae sedis</taxon>
        <taxon>Jaminaea</taxon>
    </lineage>
</organism>
<dbReference type="RefSeq" id="XP_025359703.1">
    <property type="nucleotide sequence ID" value="XM_025509863.1"/>
</dbReference>
<dbReference type="GO" id="GO:0000715">
    <property type="term" value="P:nucleotide-excision repair, DNA damage recognition"/>
    <property type="evidence" value="ECO:0007669"/>
    <property type="project" value="TreeGrafter"/>
</dbReference>
<feature type="compositionally biased region" description="Polar residues" evidence="1">
    <location>
        <begin position="61"/>
        <end position="71"/>
    </location>
</feature>
<dbReference type="AlphaFoldDB" id="A0A316UL36"/>
<dbReference type="InterPro" id="IPR037129">
    <property type="entry name" value="XPA_sf"/>
</dbReference>
<dbReference type="GO" id="GO:1901255">
    <property type="term" value="P:nucleotide-excision repair involved in interstrand cross-link repair"/>
    <property type="evidence" value="ECO:0007669"/>
    <property type="project" value="TreeGrafter"/>
</dbReference>
<feature type="compositionally biased region" description="Low complexity" evidence="1">
    <location>
        <begin position="11"/>
        <end position="22"/>
    </location>
</feature>
<accession>A0A316UL36</accession>
<proteinExistence type="predicted"/>
<feature type="region of interest" description="Disordered" evidence="1">
    <location>
        <begin position="1"/>
        <end position="109"/>
    </location>
</feature>
<dbReference type="GO" id="GO:0000110">
    <property type="term" value="C:nucleotide-excision repair factor 1 complex"/>
    <property type="evidence" value="ECO:0007669"/>
    <property type="project" value="TreeGrafter"/>
</dbReference>
<feature type="compositionally biased region" description="Low complexity" evidence="1">
    <location>
        <begin position="40"/>
        <end position="60"/>
    </location>
</feature>
<dbReference type="Proteomes" id="UP000245884">
    <property type="component" value="Unassembled WGS sequence"/>
</dbReference>
<name>A0A316UL36_9BASI</name>
<dbReference type="EMBL" id="KZ819677">
    <property type="protein sequence ID" value="PWN25091.1"/>
    <property type="molecule type" value="Genomic_DNA"/>
</dbReference>
<dbReference type="PANTHER" id="PTHR10142">
    <property type="entry name" value="DNA REPAIR PROTEIN COMPLEMENTING XP-A CELLS"/>
    <property type="match status" value="1"/>
</dbReference>
<sequence length="232" mass="25343">MQENRLKAKARIQAQAAAQYPQHSLNSNSKRPLGPLPLESASGPSAPPRAAANAAATVPSTSRNAGSSETGMASRPKINPRTGRPMQPEPVASTSSNGNAPLPRDQSLGDYIEFDLSRLHNSKGGFLVDEDDPLGTGAPSTKTIQEVRLERERERARIRAAMEPGINLSDEDMICRECGGRELHDDLRRTFGVKVCRKCERKFPEKYSLLTKTEVKEVRSGVIRRDDVASPD</sequence>
<dbReference type="Gene3D" id="3.90.530.10">
    <property type="entry name" value="XPA C-terminal domain"/>
    <property type="match status" value="1"/>
</dbReference>
<reference evidence="2 3" key="1">
    <citation type="journal article" date="2018" name="Mol. Biol. Evol.">
        <title>Broad Genomic Sampling Reveals a Smut Pathogenic Ancestry of the Fungal Clade Ustilaginomycotina.</title>
        <authorList>
            <person name="Kijpornyongpan T."/>
            <person name="Mondo S.J."/>
            <person name="Barry K."/>
            <person name="Sandor L."/>
            <person name="Lee J."/>
            <person name="Lipzen A."/>
            <person name="Pangilinan J."/>
            <person name="LaButti K."/>
            <person name="Hainaut M."/>
            <person name="Henrissat B."/>
            <person name="Grigoriev I.V."/>
            <person name="Spatafora J.W."/>
            <person name="Aime M.C."/>
        </authorList>
    </citation>
    <scope>NUCLEOTIDE SEQUENCE [LARGE SCALE GENOMIC DNA]</scope>
    <source>
        <strain evidence="2 3">MCA 5214</strain>
    </source>
</reference>
<dbReference type="OrthoDB" id="68328at2759"/>
<evidence type="ECO:0000256" key="1">
    <source>
        <dbReference type="SAM" id="MobiDB-lite"/>
    </source>
</evidence>
<dbReference type="InterPro" id="IPR000465">
    <property type="entry name" value="XPA/RAD14"/>
</dbReference>
<dbReference type="GO" id="GO:0006284">
    <property type="term" value="P:base-excision repair"/>
    <property type="evidence" value="ECO:0007669"/>
    <property type="project" value="TreeGrafter"/>
</dbReference>
<evidence type="ECO:0000313" key="3">
    <source>
        <dbReference type="Proteomes" id="UP000245884"/>
    </source>
</evidence>
<protein>
    <submittedName>
        <fullName evidence="2">Uncharacterized protein</fullName>
    </submittedName>
</protein>
<dbReference type="GeneID" id="37031686"/>
<dbReference type="GO" id="GO:0070914">
    <property type="term" value="P:UV-damage excision repair"/>
    <property type="evidence" value="ECO:0007669"/>
    <property type="project" value="TreeGrafter"/>
</dbReference>
<dbReference type="GO" id="GO:0003684">
    <property type="term" value="F:damaged DNA binding"/>
    <property type="evidence" value="ECO:0007669"/>
    <property type="project" value="InterPro"/>
</dbReference>
<dbReference type="STRING" id="1569628.A0A316UL36"/>
<keyword evidence="3" id="KW-1185">Reference proteome</keyword>